<name>A0A077ED97_9FLAO</name>
<gene>
    <name evidence="2" type="ORF">BD94_1741</name>
</gene>
<dbReference type="eggNOG" id="COG1216">
    <property type="taxonomic scope" value="Bacteria"/>
</dbReference>
<dbReference type="Proteomes" id="UP000028933">
    <property type="component" value="Chromosome"/>
</dbReference>
<dbReference type="AlphaFoldDB" id="A0A077ED97"/>
<evidence type="ECO:0000259" key="1">
    <source>
        <dbReference type="Pfam" id="PF00535"/>
    </source>
</evidence>
<organism evidence="2 3">
    <name type="scientific">Elizabethkingia anophelis NUHP1</name>
    <dbReference type="NCBI Taxonomy" id="1338011"/>
    <lineage>
        <taxon>Bacteria</taxon>
        <taxon>Pseudomonadati</taxon>
        <taxon>Bacteroidota</taxon>
        <taxon>Flavobacteriia</taxon>
        <taxon>Flavobacteriales</taxon>
        <taxon>Weeksellaceae</taxon>
        <taxon>Elizabethkingia</taxon>
    </lineage>
</organism>
<proteinExistence type="predicted"/>
<protein>
    <submittedName>
        <fullName evidence="2">Glycosyltransferase</fullName>
    </submittedName>
</protein>
<dbReference type="Pfam" id="PF00535">
    <property type="entry name" value="Glycos_transf_2"/>
    <property type="match status" value="1"/>
</dbReference>
<accession>A0A077ED97</accession>
<reference evidence="2" key="1">
    <citation type="journal article" date="2013" name="Lancet">
        <title>First case of E anophelis outbreak in an intensive-care unit.</title>
        <authorList>
            <person name="Teo J."/>
            <person name="Tan S.Y."/>
            <person name="Tay M."/>
            <person name="Ding Y."/>
            <person name="Kjelleberg S."/>
            <person name="Givskov M."/>
            <person name="Lin R.T."/>
            <person name="Yang L."/>
        </authorList>
    </citation>
    <scope>NUCLEOTIDE SEQUENCE [LARGE SCALE GENOMIC DNA]</scope>
    <source>
        <strain evidence="2">NUHP1</strain>
    </source>
</reference>
<reference evidence="2" key="2">
    <citation type="journal article" date="2015" name="Genome Biol. Evol.">
        <title>Complete Genome Sequence and Transcriptomic Analysis of the Novel Pathogen Elizabethkingia anophelis in Response to Oxidative Stress.</title>
        <authorList>
            <person name="Li Y."/>
            <person name="Liu Y."/>
            <person name="Chew S.C."/>
            <person name="Tay M."/>
            <person name="Salido M.M."/>
            <person name="Teo J."/>
            <person name="Lauro F.M."/>
            <person name="Givskov M."/>
            <person name="Yang L."/>
        </authorList>
    </citation>
    <scope>NUCLEOTIDE SEQUENCE</scope>
    <source>
        <strain evidence="2">NUHP1</strain>
    </source>
</reference>
<dbReference type="PANTHER" id="PTHR22916:SF3">
    <property type="entry name" value="UDP-GLCNAC:BETAGAL BETA-1,3-N-ACETYLGLUCOSAMINYLTRANSFERASE-LIKE PROTEIN 1"/>
    <property type="match status" value="1"/>
</dbReference>
<dbReference type="InterPro" id="IPR001173">
    <property type="entry name" value="Glyco_trans_2-like"/>
</dbReference>
<sequence>MIQLSVIIPFYNSASYFKETLESVKCNLNEKIEIIIIDDGSNDNSIEIINQVFAQGSYNMKILSRPLSKPKGANACRNYGLENSVGHYVMFIDSDDLISLNCISNRMNYINNYSIQNDMYIFQTAFMNDEKNITGVFAQKIEMTYDQILLSFLDHKIPWHTMSVIWDRNFLISIEQWNEKYPRLQDVELNIRALLKKPRIHIVQNGSIDSYYRSVKMNNIKERSARYGFVMIIHDYYTILMNKFCNIAETKHLITQIFQKQLISTLGSYLQSENIDNEWCELYLKTLSVCEMDTDEIESIKNFLKKNGPD</sequence>
<dbReference type="InterPro" id="IPR029044">
    <property type="entry name" value="Nucleotide-diphossugar_trans"/>
</dbReference>
<evidence type="ECO:0000313" key="3">
    <source>
        <dbReference type="Proteomes" id="UP000028933"/>
    </source>
</evidence>
<dbReference type="HOGENOM" id="CLU_025996_25_0_10"/>
<dbReference type="PANTHER" id="PTHR22916">
    <property type="entry name" value="GLYCOSYLTRANSFERASE"/>
    <property type="match status" value="1"/>
</dbReference>
<feature type="domain" description="Glycosyltransferase 2-like" evidence="1">
    <location>
        <begin position="5"/>
        <end position="116"/>
    </location>
</feature>
<dbReference type="GO" id="GO:0016758">
    <property type="term" value="F:hexosyltransferase activity"/>
    <property type="evidence" value="ECO:0007669"/>
    <property type="project" value="UniProtKB-ARBA"/>
</dbReference>
<keyword evidence="2" id="KW-0808">Transferase</keyword>
<dbReference type="EMBL" id="CP007547">
    <property type="protein sequence ID" value="AIL45516.1"/>
    <property type="molecule type" value="Genomic_DNA"/>
</dbReference>
<dbReference type="Gene3D" id="3.90.550.10">
    <property type="entry name" value="Spore Coat Polysaccharide Biosynthesis Protein SpsA, Chain A"/>
    <property type="match status" value="1"/>
</dbReference>
<dbReference type="SUPFAM" id="SSF53448">
    <property type="entry name" value="Nucleotide-diphospho-sugar transferases"/>
    <property type="match status" value="1"/>
</dbReference>
<dbReference type="CDD" id="cd00761">
    <property type="entry name" value="Glyco_tranf_GTA_type"/>
    <property type="match status" value="1"/>
</dbReference>
<evidence type="ECO:0000313" key="2">
    <source>
        <dbReference type="EMBL" id="AIL45516.1"/>
    </source>
</evidence>
<dbReference type="KEGG" id="eao:BD94_1741"/>
<dbReference type="RefSeq" id="WP_024564554.1">
    <property type="nucleotide sequence ID" value="NZ_CP007547.1"/>
</dbReference>
<dbReference type="STRING" id="1338011.BD94_1741"/>